<keyword evidence="1" id="KW-0812">Transmembrane</keyword>
<dbReference type="EMBL" id="FLYH01000292">
    <property type="protein sequence ID" value="SCA60269.1"/>
    <property type="molecule type" value="Genomic_DNA"/>
</dbReference>
<feature type="transmembrane region" description="Helical" evidence="1">
    <location>
        <begin position="290"/>
        <end position="314"/>
    </location>
</feature>
<dbReference type="AlphaFoldDB" id="A0A1G4E3K4"/>
<organism evidence="2 3">
    <name type="scientific">Plasmodium vivax</name>
    <name type="common">malaria parasite P. vivax</name>
    <dbReference type="NCBI Taxonomy" id="5855"/>
    <lineage>
        <taxon>Eukaryota</taxon>
        <taxon>Sar</taxon>
        <taxon>Alveolata</taxon>
        <taxon>Apicomplexa</taxon>
        <taxon>Aconoidasida</taxon>
        <taxon>Haemosporida</taxon>
        <taxon>Plasmodiidae</taxon>
        <taxon>Plasmodium</taxon>
        <taxon>Plasmodium (Plasmodium)</taxon>
    </lineage>
</organism>
<evidence type="ECO:0000313" key="3">
    <source>
        <dbReference type="Proteomes" id="UP000196402"/>
    </source>
</evidence>
<name>A0A1G4E3K4_PLAVI</name>
<evidence type="ECO:0000313" key="2">
    <source>
        <dbReference type="EMBL" id="SCA60269.1"/>
    </source>
</evidence>
<keyword evidence="1" id="KW-0472">Membrane</keyword>
<evidence type="ECO:0000256" key="1">
    <source>
        <dbReference type="SAM" id="Phobius"/>
    </source>
</evidence>
<dbReference type="Proteomes" id="UP000196402">
    <property type="component" value="Unassembled WGS sequence"/>
</dbReference>
<keyword evidence="1" id="KW-1133">Transmembrane helix</keyword>
<dbReference type="InterPro" id="IPR008780">
    <property type="entry name" value="Plasmodium_Vir"/>
</dbReference>
<dbReference type="Pfam" id="PF05795">
    <property type="entry name" value="Plasmodium_Vir"/>
    <property type="match status" value="2"/>
</dbReference>
<accession>A0A1G4E3K4</accession>
<protein>
    <submittedName>
        <fullName evidence="2">VIR protein</fullName>
    </submittedName>
</protein>
<dbReference type="VEuPathDB" id="PlasmoDB:PVP01_0004500"/>
<dbReference type="VEuPathDB" id="PlasmoDB:PVPAM_000023900"/>
<dbReference type="VEuPathDB" id="PlasmoDB:PVW1_120013800"/>
<sequence length="357" mass="42229">MSKPNLSYYQNEQDKTQVVCIPFFFDLLFSTLIGEHLLKDLTLYKLYEKLDMKLNNQSTSEACNVCESQIKVASDSKHRLVKLCKDVCSIMLNIDNIGITCSESSCLNLCNYMKFWIYEHLMKITTAESEVKSFYKPLVSIMKLHVAKLDVCYINFYMNNEVFKIFKHIYDFLYTYKDMKDDISQKYYTKGKIYCNHVKEFVQYYNSIKGSCTDGQKCKYHDLTVIFKNMFTSEGQLDYIYKNCKYEKTACPSGTKEEEEIPCLKDKEYKSIFPMQFDDKNNVISIISNIAIFIIPIFGLLSIFYKFTPLGFWLRSRMRKKNNTHKNMSQGKYDILENTSRTEQLYPESKEYNLRYQ</sequence>
<proteinExistence type="predicted"/>
<reference evidence="2 3" key="1">
    <citation type="submission" date="2016-07" db="EMBL/GenBank/DDBJ databases">
        <authorList>
            <consortium name="Pathogen Informatics"/>
        </authorList>
    </citation>
    <scope>NUCLEOTIDE SEQUENCE [LARGE SCALE GENOMIC DNA]</scope>
</reference>
<gene>
    <name evidence="2" type="ORF">PVT01_000082300</name>
</gene>